<dbReference type="AlphaFoldDB" id="A0A9P4GGV2"/>
<evidence type="ECO:0000313" key="2">
    <source>
        <dbReference type="Proteomes" id="UP000800039"/>
    </source>
</evidence>
<sequence>MAQDLATPLNFESYAVEDIFADIYNKEPTHSYTNFVVDNRGLWLCPKCHWQSHSPQEWAFWERGYRRIDKNYNHDIHKSYGSDHAKMLYFANPAAVVQCQNQWDHGFSGSPCTFNREEAEGTRYEEKEEFYDNARGQTIGICTQCSVLTLSLEKNHERRTYIESQNMLQMGKIGVGAYVERPNDPYCGLRMYLRLIVYDGTPESLKCPTDHWGEGNGEESKDKPCVGRYGGPVVFWASGRKEVLERLRMMVETGEFREEIKTSKLIENDDKDFDNGKLKLVRVDKILMWYPWNFTPGEPWREGANNFSDDEIIDYGDDDSSSSSWSSRVHIYEYTSS</sequence>
<name>A0A9P4GGV2_9PLEO</name>
<keyword evidence="2" id="KW-1185">Reference proteome</keyword>
<accession>A0A9P4GGV2</accession>
<dbReference type="GeneID" id="63854104"/>
<comment type="caution">
    <text evidence="1">The sequence shown here is derived from an EMBL/GenBank/DDBJ whole genome shotgun (WGS) entry which is preliminary data.</text>
</comment>
<gene>
    <name evidence="1" type="ORF">K460DRAFT_405488</name>
</gene>
<organism evidence="1 2">
    <name type="scientific">Cucurbitaria berberidis CBS 394.84</name>
    <dbReference type="NCBI Taxonomy" id="1168544"/>
    <lineage>
        <taxon>Eukaryota</taxon>
        <taxon>Fungi</taxon>
        <taxon>Dikarya</taxon>
        <taxon>Ascomycota</taxon>
        <taxon>Pezizomycotina</taxon>
        <taxon>Dothideomycetes</taxon>
        <taxon>Pleosporomycetidae</taxon>
        <taxon>Pleosporales</taxon>
        <taxon>Pleosporineae</taxon>
        <taxon>Cucurbitariaceae</taxon>
        <taxon>Cucurbitaria</taxon>
    </lineage>
</organism>
<protein>
    <submittedName>
        <fullName evidence="1">Uncharacterized protein</fullName>
    </submittedName>
</protein>
<dbReference type="RefSeq" id="XP_040787782.1">
    <property type="nucleotide sequence ID" value="XM_040936854.1"/>
</dbReference>
<dbReference type="Proteomes" id="UP000800039">
    <property type="component" value="Unassembled WGS sequence"/>
</dbReference>
<dbReference type="EMBL" id="ML976616">
    <property type="protein sequence ID" value="KAF1845219.1"/>
    <property type="molecule type" value="Genomic_DNA"/>
</dbReference>
<evidence type="ECO:0000313" key="1">
    <source>
        <dbReference type="EMBL" id="KAF1845219.1"/>
    </source>
</evidence>
<proteinExistence type="predicted"/>
<reference evidence="1" key="1">
    <citation type="submission" date="2020-01" db="EMBL/GenBank/DDBJ databases">
        <authorList>
            <consortium name="DOE Joint Genome Institute"/>
            <person name="Haridas S."/>
            <person name="Albert R."/>
            <person name="Binder M."/>
            <person name="Bloem J."/>
            <person name="Labutti K."/>
            <person name="Salamov A."/>
            <person name="Andreopoulos B."/>
            <person name="Baker S.E."/>
            <person name="Barry K."/>
            <person name="Bills G."/>
            <person name="Bluhm B.H."/>
            <person name="Cannon C."/>
            <person name="Castanera R."/>
            <person name="Culley D.E."/>
            <person name="Daum C."/>
            <person name="Ezra D."/>
            <person name="Gonzalez J.B."/>
            <person name="Henrissat B."/>
            <person name="Kuo A."/>
            <person name="Liang C."/>
            <person name="Lipzen A."/>
            <person name="Lutzoni F."/>
            <person name="Magnuson J."/>
            <person name="Mondo S."/>
            <person name="Nolan M."/>
            <person name="Ohm R."/>
            <person name="Pangilinan J."/>
            <person name="Park H.-J."/>
            <person name="Ramirez L."/>
            <person name="Alfaro M."/>
            <person name="Sun H."/>
            <person name="Tritt A."/>
            <person name="Yoshinaga Y."/>
            <person name="Zwiers L.-H."/>
            <person name="Turgeon B.G."/>
            <person name="Goodwin S.B."/>
            <person name="Spatafora J.W."/>
            <person name="Crous P.W."/>
            <person name="Grigoriev I.V."/>
        </authorList>
    </citation>
    <scope>NUCLEOTIDE SEQUENCE</scope>
    <source>
        <strain evidence="1">CBS 394.84</strain>
    </source>
</reference>
<dbReference type="OrthoDB" id="3793928at2759"/>